<gene>
    <name evidence="2" type="ORF">HPLM_LOCUS1773</name>
</gene>
<evidence type="ECO:0000313" key="3">
    <source>
        <dbReference type="Proteomes" id="UP000268014"/>
    </source>
</evidence>
<dbReference type="AlphaFoldDB" id="A0A3P7W133"/>
<evidence type="ECO:0000256" key="1">
    <source>
        <dbReference type="SAM" id="MobiDB-lite"/>
    </source>
</evidence>
<keyword evidence="3" id="KW-1185">Reference proteome</keyword>
<feature type="region of interest" description="Disordered" evidence="1">
    <location>
        <begin position="28"/>
        <end position="69"/>
    </location>
</feature>
<dbReference type="EMBL" id="UZAF01002690">
    <property type="protein sequence ID" value="VDO11258.1"/>
    <property type="molecule type" value="Genomic_DNA"/>
</dbReference>
<protein>
    <submittedName>
        <fullName evidence="2">Uncharacterized protein</fullName>
    </submittedName>
</protein>
<feature type="compositionally biased region" description="Basic and acidic residues" evidence="1">
    <location>
        <begin position="43"/>
        <end position="55"/>
    </location>
</feature>
<reference evidence="2 3" key="1">
    <citation type="submission" date="2018-11" db="EMBL/GenBank/DDBJ databases">
        <authorList>
            <consortium name="Pathogen Informatics"/>
        </authorList>
    </citation>
    <scope>NUCLEOTIDE SEQUENCE [LARGE SCALE GENOMIC DNA]</scope>
    <source>
        <strain evidence="2 3">MHpl1</strain>
    </source>
</reference>
<dbReference type="Proteomes" id="UP000268014">
    <property type="component" value="Unassembled WGS sequence"/>
</dbReference>
<proteinExistence type="predicted"/>
<organism evidence="2 3">
    <name type="scientific">Haemonchus placei</name>
    <name type="common">Barber's pole worm</name>
    <dbReference type="NCBI Taxonomy" id="6290"/>
    <lineage>
        <taxon>Eukaryota</taxon>
        <taxon>Metazoa</taxon>
        <taxon>Ecdysozoa</taxon>
        <taxon>Nematoda</taxon>
        <taxon>Chromadorea</taxon>
        <taxon>Rhabditida</taxon>
        <taxon>Rhabditina</taxon>
        <taxon>Rhabditomorpha</taxon>
        <taxon>Strongyloidea</taxon>
        <taxon>Trichostrongylidae</taxon>
        <taxon>Haemonchus</taxon>
    </lineage>
</organism>
<sequence length="69" mass="7462">MSQLWTAHDDIALITGVTHIQRCTCRRYKSSGLEDGGAGKPGGETRPRKLRRDPGAQRSGGMRAAVPKT</sequence>
<evidence type="ECO:0000313" key="2">
    <source>
        <dbReference type="EMBL" id="VDO11258.1"/>
    </source>
</evidence>
<accession>A0A3P7W133</accession>
<name>A0A3P7W133_HAEPC</name>